<proteinExistence type="predicted"/>
<feature type="domain" description="F-box" evidence="1">
    <location>
        <begin position="1"/>
        <end position="43"/>
    </location>
</feature>
<accession>A0A166DHG4</accession>
<dbReference type="EMBL" id="LNRQ01000002">
    <property type="protein sequence ID" value="KZN05260.1"/>
    <property type="molecule type" value="Genomic_DNA"/>
</dbReference>
<dbReference type="InterPro" id="IPR036047">
    <property type="entry name" value="F-box-like_dom_sf"/>
</dbReference>
<dbReference type="InterPro" id="IPR001810">
    <property type="entry name" value="F-box_dom"/>
</dbReference>
<dbReference type="Pfam" id="PF00646">
    <property type="entry name" value="F-box"/>
    <property type="match status" value="1"/>
</dbReference>
<dbReference type="PANTHER" id="PTHR31672">
    <property type="entry name" value="BNACNNG10540D PROTEIN"/>
    <property type="match status" value="1"/>
</dbReference>
<evidence type="ECO:0000259" key="1">
    <source>
        <dbReference type="PROSITE" id="PS50181"/>
    </source>
</evidence>
<evidence type="ECO:0000313" key="4">
    <source>
        <dbReference type="Proteomes" id="UP000077755"/>
    </source>
</evidence>
<reference evidence="2" key="1">
    <citation type="journal article" date="2016" name="Nat. Genet.">
        <title>A high-quality carrot genome assembly provides new insights into carotenoid accumulation and asterid genome evolution.</title>
        <authorList>
            <person name="Iorizzo M."/>
            <person name="Ellison S."/>
            <person name="Senalik D."/>
            <person name="Zeng P."/>
            <person name="Satapoomin P."/>
            <person name="Huang J."/>
            <person name="Bowman M."/>
            <person name="Iovene M."/>
            <person name="Sanseverino W."/>
            <person name="Cavagnaro P."/>
            <person name="Yildiz M."/>
            <person name="Macko-Podgorni A."/>
            <person name="Moranska E."/>
            <person name="Grzebelus E."/>
            <person name="Grzebelus D."/>
            <person name="Ashrafi H."/>
            <person name="Zheng Z."/>
            <person name="Cheng S."/>
            <person name="Spooner D."/>
            <person name="Van Deynze A."/>
            <person name="Simon P."/>
        </authorList>
    </citation>
    <scope>NUCLEOTIDE SEQUENCE [LARGE SCALE GENOMIC DNA]</scope>
    <source>
        <tissue evidence="2">Leaf</tissue>
    </source>
</reference>
<evidence type="ECO:0000313" key="2">
    <source>
        <dbReference type="EMBL" id="KZN05260.1"/>
    </source>
</evidence>
<evidence type="ECO:0000313" key="3">
    <source>
        <dbReference type="EMBL" id="WOG87626.1"/>
    </source>
</evidence>
<dbReference type="Proteomes" id="UP000077755">
    <property type="component" value="Chromosome 2"/>
</dbReference>
<sequence>MSNLPDDLWFQIFLHLPVKDLLASKCVCKSWLANISSRRFVTYHLRRSISSGEDNETLIVHHSVNRARHGWGPFSLTHLTSGDVLEQLDSPYEALKVWRVAPMRPRCFNSADSTLQLSQMYLLTHMPVFAEEIIYFFESFCGKVLRLRVFENRHYPTCAAFMEFATIVISVSQPPADGVYSSASSPSIQGSLK</sequence>
<name>A0A166DHG4_DAUCS</name>
<dbReference type="SMART" id="SM00256">
    <property type="entry name" value="FBOX"/>
    <property type="match status" value="1"/>
</dbReference>
<dbReference type="AlphaFoldDB" id="A0A166DHG4"/>
<dbReference type="PROSITE" id="PS50181">
    <property type="entry name" value="FBOX"/>
    <property type="match status" value="1"/>
</dbReference>
<organism evidence="2">
    <name type="scientific">Daucus carota subsp. sativus</name>
    <name type="common">Carrot</name>
    <dbReference type="NCBI Taxonomy" id="79200"/>
    <lineage>
        <taxon>Eukaryota</taxon>
        <taxon>Viridiplantae</taxon>
        <taxon>Streptophyta</taxon>
        <taxon>Embryophyta</taxon>
        <taxon>Tracheophyta</taxon>
        <taxon>Spermatophyta</taxon>
        <taxon>Magnoliopsida</taxon>
        <taxon>eudicotyledons</taxon>
        <taxon>Gunneridae</taxon>
        <taxon>Pentapetalae</taxon>
        <taxon>asterids</taxon>
        <taxon>campanulids</taxon>
        <taxon>Apiales</taxon>
        <taxon>Apiaceae</taxon>
        <taxon>Apioideae</taxon>
        <taxon>Scandiceae</taxon>
        <taxon>Daucinae</taxon>
        <taxon>Daucus</taxon>
        <taxon>Daucus sect. Daucus</taxon>
    </lineage>
</organism>
<dbReference type="InterPro" id="IPR050796">
    <property type="entry name" value="SCF_F-box_component"/>
</dbReference>
<protein>
    <recommendedName>
        <fullName evidence="1">F-box domain-containing protein</fullName>
    </recommendedName>
</protein>
<dbReference type="SUPFAM" id="SSF81383">
    <property type="entry name" value="F-box domain"/>
    <property type="match status" value="1"/>
</dbReference>
<dbReference type="PANTHER" id="PTHR31672:SF13">
    <property type="entry name" value="F-BOX PROTEIN CPR30-LIKE"/>
    <property type="match status" value="1"/>
</dbReference>
<reference evidence="3" key="2">
    <citation type="submission" date="2022-03" db="EMBL/GenBank/DDBJ databases">
        <title>Draft title - Genomic analysis of global carrot germplasm unveils the trajectory of domestication and the origin of high carotenoid orange carrot.</title>
        <authorList>
            <person name="Iorizzo M."/>
            <person name="Ellison S."/>
            <person name="Senalik D."/>
            <person name="Macko-Podgorni A."/>
            <person name="Grzebelus D."/>
            <person name="Bostan H."/>
            <person name="Rolling W."/>
            <person name="Curaba J."/>
            <person name="Simon P."/>
        </authorList>
    </citation>
    <scope>NUCLEOTIDE SEQUENCE</scope>
    <source>
        <tissue evidence="3">Leaf</tissue>
    </source>
</reference>
<dbReference type="Gramene" id="KZN05260">
    <property type="protein sequence ID" value="KZN05260"/>
    <property type="gene ID" value="DCAR_006097"/>
</dbReference>
<dbReference type="Gene3D" id="1.20.1280.50">
    <property type="match status" value="1"/>
</dbReference>
<dbReference type="EMBL" id="CP093344">
    <property type="protein sequence ID" value="WOG87626.1"/>
    <property type="molecule type" value="Genomic_DNA"/>
</dbReference>
<keyword evidence="4" id="KW-1185">Reference proteome</keyword>
<gene>
    <name evidence="2" type="ORF">DCAR_006097</name>
    <name evidence="3" type="ORF">DCAR_0206856</name>
</gene>